<gene>
    <name evidence="5" type="ORF">Pa4123_77560</name>
</gene>
<accession>A0ABQ5R8D7</accession>
<reference evidence="5" key="1">
    <citation type="submission" date="2022-12" db="EMBL/GenBank/DDBJ databases">
        <title>New Phytohabitans aurantiacus sp. RD004123 nov., an actinomycete isolated from soil.</title>
        <authorList>
            <person name="Triningsih D.W."/>
            <person name="Harunari E."/>
            <person name="Igarashi Y."/>
        </authorList>
    </citation>
    <scope>NUCLEOTIDE SEQUENCE</scope>
    <source>
        <strain evidence="5">RD004123</strain>
    </source>
</reference>
<dbReference type="PANTHER" id="PTHR46796">
    <property type="entry name" value="HTH-TYPE TRANSCRIPTIONAL ACTIVATOR RHAS-RELATED"/>
    <property type="match status" value="1"/>
</dbReference>
<evidence type="ECO:0000256" key="2">
    <source>
        <dbReference type="ARBA" id="ARBA00023125"/>
    </source>
</evidence>
<dbReference type="PANTHER" id="PTHR46796:SF15">
    <property type="entry name" value="BLL1074 PROTEIN"/>
    <property type="match status" value="1"/>
</dbReference>
<evidence type="ECO:0000313" key="6">
    <source>
        <dbReference type="Proteomes" id="UP001144280"/>
    </source>
</evidence>
<dbReference type="EMBL" id="BSDI01000063">
    <property type="protein sequence ID" value="GLI02478.1"/>
    <property type="molecule type" value="Genomic_DNA"/>
</dbReference>
<dbReference type="InterPro" id="IPR050204">
    <property type="entry name" value="AraC_XylS_family_regulators"/>
</dbReference>
<proteinExistence type="predicted"/>
<keyword evidence="2" id="KW-0238">DNA-binding</keyword>
<keyword evidence="1" id="KW-0805">Transcription regulation</keyword>
<dbReference type="InterPro" id="IPR018060">
    <property type="entry name" value="HTH_AraC"/>
</dbReference>
<evidence type="ECO:0000256" key="3">
    <source>
        <dbReference type="ARBA" id="ARBA00023163"/>
    </source>
</evidence>
<dbReference type="Pfam" id="PF20240">
    <property type="entry name" value="DUF6597"/>
    <property type="match status" value="1"/>
</dbReference>
<feature type="domain" description="HTH araC/xylS-type" evidence="4">
    <location>
        <begin position="173"/>
        <end position="267"/>
    </location>
</feature>
<dbReference type="PROSITE" id="PS01124">
    <property type="entry name" value="HTH_ARAC_FAMILY_2"/>
    <property type="match status" value="1"/>
</dbReference>
<dbReference type="Gene3D" id="1.10.10.60">
    <property type="entry name" value="Homeodomain-like"/>
    <property type="match status" value="1"/>
</dbReference>
<dbReference type="InterPro" id="IPR046532">
    <property type="entry name" value="DUF6597"/>
</dbReference>
<keyword evidence="6" id="KW-1185">Reference proteome</keyword>
<dbReference type="SMART" id="SM00342">
    <property type="entry name" value="HTH_ARAC"/>
    <property type="match status" value="1"/>
</dbReference>
<evidence type="ECO:0000256" key="1">
    <source>
        <dbReference type="ARBA" id="ARBA00023015"/>
    </source>
</evidence>
<evidence type="ECO:0000313" key="5">
    <source>
        <dbReference type="EMBL" id="GLI02478.1"/>
    </source>
</evidence>
<sequence length="277" mass="29410">MYVSMRPRSPALAPFVSSMGYLEGRFAHARELSLPTGTAQLLVNLDADALHAYPIDGGVTQSAPGAALLGAHGRPSLIDPAEQRAIAWVAFRPGGAYPFFPAPASAVRDQLVPLDELWPGTDLRDRLASSPLAGSARLGGGGGLSGGERRAEAMLAVMERALLEAACRPLSPDPATGVAVRSLARGATVAETADRLGWTPRGLARRFVERVGLTPKRFARVRRLQRLLATDGDWASRAAACGYHDQAHMIHEFRELAGMLPTGYAPRSPGEANHVPV</sequence>
<name>A0ABQ5R8D7_9ACTN</name>
<dbReference type="Proteomes" id="UP001144280">
    <property type="component" value="Unassembled WGS sequence"/>
</dbReference>
<protein>
    <submittedName>
        <fullName evidence="5">AraC family transcriptional regulator</fullName>
    </submittedName>
</protein>
<organism evidence="5 6">
    <name type="scientific">Phytohabitans aurantiacus</name>
    <dbReference type="NCBI Taxonomy" id="3016789"/>
    <lineage>
        <taxon>Bacteria</taxon>
        <taxon>Bacillati</taxon>
        <taxon>Actinomycetota</taxon>
        <taxon>Actinomycetes</taxon>
        <taxon>Micromonosporales</taxon>
        <taxon>Micromonosporaceae</taxon>
    </lineage>
</organism>
<comment type="caution">
    <text evidence="5">The sequence shown here is derived from an EMBL/GenBank/DDBJ whole genome shotgun (WGS) entry which is preliminary data.</text>
</comment>
<dbReference type="Pfam" id="PF12833">
    <property type="entry name" value="HTH_18"/>
    <property type="match status" value="1"/>
</dbReference>
<evidence type="ECO:0000259" key="4">
    <source>
        <dbReference type="PROSITE" id="PS01124"/>
    </source>
</evidence>
<keyword evidence="3" id="KW-0804">Transcription</keyword>